<dbReference type="SMART" id="SM00448">
    <property type="entry name" value="REC"/>
    <property type="match status" value="1"/>
</dbReference>
<dbReference type="InterPro" id="IPR001789">
    <property type="entry name" value="Sig_transdc_resp-reg_receiver"/>
</dbReference>
<feature type="modified residue" description="4-aspartylphosphate" evidence="6">
    <location>
        <position position="59"/>
    </location>
</feature>
<evidence type="ECO:0000313" key="10">
    <source>
        <dbReference type="EMBL" id="URL60106.1"/>
    </source>
</evidence>
<sequence length="247" mass="27299">MLSTQRQGDRLLIVDDEADVRSLLSRYFAAQGFDTVLASDGEEMRHRLAEGHIDLVLLDLGLPGEDGLAITHYLRETWRGPVVIVTGRGDAGDRVVGLELGADDYVTKPFDLRELLARVRSVLRRARGTAAPPASTPMKPESHILSFEGFALDTRARVLNDPHGQPVDLTSGEYALLRVLVDHANEVLSRDQLMSHLYGREAGPFDRAIDVQIGRLRRKIEPDALHPRVIKSVRGAGYIFTPKVVAP</sequence>
<dbReference type="PROSITE" id="PS51755">
    <property type="entry name" value="OMPR_PHOB"/>
    <property type="match status" value="1"/>
</dbReference>
<feature type="DNA-binding region" description="OmpR/PhoB-type" evidence="7">
    <location>
        <begin position="142"/>
        <end position="242"/>
    </location>
</feature>
<dbReference type="CDD" id="cd00383">
    <property type="entry name" value="trans_reg_C"/>
    <property type="match status" value="1"/>
</dbReference>
<evidence type="ECO:0000256" key="1">
    <source>
        <dbReference type="ARBA" id="ARBA00022553"/>
    </source>
</evidence>
<dbReference type="InterPro" id="IPR001867">
    <property type="entry name" value="OmpR/PhoB-type_DNA-bd"/>
</dbReference>
<keyword evidence="1 6" id="KW-0597">Phosphoprotein</keyword>
<reference evidence="10" key="1">
    <citation type="submission" date="2020-10" db="EMBL/GenBank/DDBJ databases">
        <title>Whole-genome sequence of Luteibacter sp. EIF3.</title>
        <authorList>
            <person name="Friedrich I."/>
            <person name="Hertel R."/>
            <person name="Daniel R."/>
        </authorList>
    </citation>
    <scope>NUCLEOTIDE SEQUENCE</scope>
    <source>
        <strain evidence="10">EIF3</strain>
    </source>
</reference>
<dbReference type="InterPro" id="IPR016032">
    <property type="entry name" value="Sig_transdc_resp-reg_C-effctor"/>
</dbReference>
<dbReference type="Gene3D" id="1.10.10.10">
    <property type="entry name" value="Winged helix-like DNA-binding domain superfamily/Winged helix DNA-binding domain"/>
    <property type="match status" value="1"/>
</dbReference>
<evidence type="ECO:0000256" key="7">
    <source>
        <dbReference type="PROSITE-ProRule" id="PRU01091"/>
    </source>
</evidence>
<protein>
    <submittedName>
        <fullName evidence="10">Response regulator</fullName>
    </submittedName>
</protein>
<keyword evidence="5" id="KW-0804">Transcription</keyword>
<evidence type="ECO:0000259" key="9">
    <source>
        <dbReference type="PROSITE" id="PS51755"/>
    </source>
</evidence>
<dbReference type="InterPro" id="IPR039420">
    <property type="entry name" value="WalR-like"/>
</dbReference>
<dbReference type="Pfam" id="PF00486">
    <property type="entry name" value="Trans_reg_C"/>
    <property type="match status" value="1"/>
</dbReference>
<dbReference type="Gene3D" id="3.40.50.2300">
    <property type="match status" value="1"/>
</dbReference>
<dbReference type="InterPro" id="IPR036388">
    <property type="entry name" value="WH-like_DNA-bd_sf"/>
</dbReference>
<feature type="domain" description="OmpR/PhoB-type" evidence="9">
    <location>
        <begin position="142"/>
        <end position="242"/>
    </location>
</feature>
<keyword evidence="4 7" id="KW-0238">DNA-binding</keyword>
<dbReference type="InterPro" id="IPR011006">
    <property type="entry name" value="CheY-like_superfamily"/>
</dbReference>
<dbReference type="Gene3D" id="6.10.250.690">
    <property type="match status" value="1"/>
</dbReference>
<keyword evidence="2" id="KW-0902">Two-component regulatory system</keyword>
<keyword evidence="11" id="KW-1185">Reference proteome</keyword>
<dbReference type="SUPFAM" id="SSF46894">
    <property type="entry name" value="C-terminal effector domain of the bipartite response regulators"/>
    <property type="match status" value="1"/>
</dbReference>
<evidence type="ECO:0000256" key="4">
    <source>
        <dbReference type="ARBA" id="ARBA00023125"/>
    </source>
</evidence>
<dbReference type="EMBL" id="CP063231">
    <property type="protein sequence ID" value="URL60106.1"/>
    <property type="molecule type" value="Genomic_DNA"/>
</dbReference>
<evidence type="ECO:0000256" key="2">
    <source>
        <dbReference type="ARBA" id="ARBA00023012"/>
    </source>
</evidence>
<dbReference type="PROSITE" id="PS50110">
    <property type="entry name" value="RESPONSE_REGULATORY"/>
    <property type="match status" value="1"/>
</dbReference>
<dbReference type="SUPFAM" id="SSF52172">
    <property type="entry name" value="CheY-like"/>
    <property type="match status" value="1"/>
</dbReference>
<proteinExistence type="predicted"/>
<evidence type="ECO:0000313" key="11">
    <source>
        <dbReference type="Proteomes" id="UP001056681"/>
    </source>
</evidence>
<dbReference type="PANTHER" id="PTHR48111">
    <property type="entry name" value="REGULATOR OF RPOS"/>
    <property type="match status" value="1"/>
</dbReference>
<dbReference type="PANTHER" id="PTHR48111:SF4">
    <property type="entry name" value="DNA-BINDING DUAL TRANSCRIPTIONAL REGULATOR OMPR"/>
    <property type="match status" value="1"/>
</dbReference>
<name>A0ABY4TBM5_9GAMM</name>
<feature type="domain" description="Response regulatory" evidence="8">
    <location>
        <begin position="10"/>
        <end position="123"/>
    </location>
</feature>
<dbReference type="Proteomes" id="UP001056681">
    <property type="component" value="Chromosome"/>
</dbReference>
<organism evidence="10 11">
    <name type="scientific">Luteibacter flocculans</name>
    <dbReference type="NCBI Taxonomy" id="2780091"/>
    <lineage>
        <taxon>Bacteria</taxon>
        <taxon>Pseudomonadati</taxon>
        <taxon>Pseudomonadota</taxon>
        <taxon>Gammaproteobacteria</taxon>
        <taxon>Lysobacterales</taxon>
        <taxon>Rhodanobacteraceae</taxon>
        <taxon>Luteibacter</taxon>
    </lineage>
</organism>
<dbReference type="RefSeq" id="WP_250340557.1">
    <property type="nucleotide sequence ID" value="NZ_CP063231.1"/>
</dbReference>
<dbReference type="SMART" id="SM00862">
    <property type="entry name" value="Trans_reg_C"/>
    <property type="match status" value="1"/>
</dbReference>
<gene>
    <name evidence="10" type="ORF">IM816_08525</name>
</gene>
<dbReference type="Pfam" id="PF00072">
    <property type="entry name" value="Response_reg"/>
    <property type="match status" value="1"/>
</dbReference>
<evidence type="ECO:0000256" key="3">
    <source>
        <dbReference type="ARBA" id="ARBA00023015"/>
    </source>
</evidence>
<evidence type="ECO:0000259" key="8">
    <source>
        <dbReference type="PROSITE" id="PS50110"/>
    </source>
</evidence>
<evidence type="ECO:0000256" key="5">
    <source>
        <dbReference type="ARBA" id="ARBA00023163"/>
    </source>
</evidence>
<keyword evidence="3" id="KW-0805">Transcription regulation</keyword>
<accession>A0ABY4TBM5</accession>
<evidence type="ECO:0000256" key="6">
    <source>
        <dbReference type="PROSITE-ProRule" id="PRU00169"/>
    </source>
</evidence>